<dbReference type="EMBL" id="CAJNOQ010049747">
    <property type="protein sequence ID" value="CAF1646996.1"/>
    <property type="molecule type" value="Genomic_DNA"/>
</dbReference>
<dbReference type="EMBL" id="CAJNOK010034560">
    <property type="protein sequence ID" value="CAF1505106.1"/>
    <property type="molecule type" value="Genomic_DNA"/>
</dbReference>
<sequence length="155" mass="18642">MFPSSRSHSTKIRRIDEFCCETSKIQRLRRRLLTSTDTITSLLETIKQYADKNACRKHSYEERKDFLIELASRLQYIHITVLKRLGNDIFMHYNEVYMSPYFMTDTRQSKENFFSSYKKVAIALDDQNQTNIKHEELNDNLFRKSYIRDIFMSDD</sequence>
<organism evidence="2 5">
    <name type="scientific">Didymodactylos carnosus</name>
    <dbReference type="NCBI Taxonomy" id="1234261"/>
    <lineage>
        <taxon>Eukaryota</taxon>
        <taxon>Metazoa</taxon>
        <taxon>Spiralia</taxon>
        <taxon>Gnathifera</taxon>
        <taxon>Rotifera</taxon>
        <taxon>Eurotatoria</taxon>
        <taxon>Bdelloidea</taxon>
        <taxon>Philodinida</taxon>
        <taxon>Philodinidae</taxon>
        <taxon>Didymodactylos</taxon>
    </lineage>
</organism>
<dbReference type="Proteomes" id="UP000663829">
    <property type="component" value="Unassembled WGS sequence"/>
</dbReference>
<feature type="non-terminal residue" evidence="2">
    <location>
        <position position="155"/>
    </location>
</feature>
<protein>
    <submittedName>
        <fullName evidence="2">Uncharacterized protein</fullName>
    </submittedName>
</protein>
<reference evidence="2" key="1">
    <citation type="submission" date="2021-02" db="EMBL/GenBank/DDBJ databases">
        <authorList>
            <person name="Nowell W R."/>
        </authorList>
    </citation>
    <scope>NUCLEOTIDE SEQUENCE</scope>
</reference>
<dbReference type="Proteomes" id="UP000682733">
    <property type="component" value="Unassembled WGS sequence"/>
</dbReference>
<evidence type="ECO:0000313" key="5">
    <source>
        <dbReference type="Proteomes" id="UP000663829"/>
    </source>
</evidence>
<comment type="caution">
    <text evidence="2">The sequence shown here is derived from an EMBL/GenBank/DDBJ whole genome shotgun (WGS) entry which is preliminary data.</text>
</comment>
<dbReference type="Proteomes" id="UP000681722">
    <property type="component" value="Unassembled WGS sequence"/>
</dbReference>
<gene>
    <name evidence="2" type="ORF">GPM918_LOCUS45287</name>
    <name evidence="1" type="ORF">OVA965_LOCUS37117</name>
    <name evidence="4" type="ORF">SRO942_LOCUS47653</name>
    <name evidence="3" type="ORF">TMI583_LOCUS38174</name>
</gene>
<evidence type="ECO:0000313" key="1">
    <source>
        <dbReference type="EMBL" id="CAF1505106.1"/>
    </source>
</evidence>
<dbReference type="Proteomes" id="UP000677228">
    <property type="component" value="Unassembled WGS sequence"/>
</dbReference>
<name>A0A816EI36_9BILA</name>
<evidence type="ECO:0000313" key="4">
    <source>
        <dbReference type="EMBL" id="CAF4568062.1"/>
    </source>
</evidence>
<evidence type="ECO:0000313" key="3">
    <source>
        <dbReference type="EMBL" id="CAF4293453.1"/>
    </source>
</evidence>
<dbReference type="EMBL" id="CAJOBA010056598">
    <property type="protein sequence ID" value="CAF4293453.1"/>
    <property type="molecule type" value="Genomic_DNA"/>
</dbReference>
<accession>A0A816EI36</accession>
<dbReference type="EMBL" id="CAJOBC010119628">
    <property type="protein sequence ID" value="CAF4568062.1"/>
    <property type="molecule type" value="Genomic_DNA"/>
</dbReference>
<dbReference type="AlphaFoldDB" id="A0A816EI36"/>
<evidence type="ECO:0000313" key="2">
    <source>
        <dbReference type="EMBL" id="CAF1646996.1"/>
    </source>
</evidence>
<proteinExistence type="predicted"/>
<keyword evidence="5" id="KW-1185">Reference proteome</keyword>